<dbReference type="EMBL" id="CAJVRM010000415">
    <property type="protein sequence ID" value="CAG8980766.1"/>
    <property type="molecule type" value="Genomic_DNA"/>
</dbReference>
<feature type="domain" description="Azaphilone pigments biosynthesis cluster protein L N-terminal" evidence="1">
    <location>
        <begin position="25"/>
        <end position="124"/>
    </location>
</feature>
<keyword evidence="3" id="KW-1185">Reference proteome</keyword>
<sequence>MTSLPPILSDLTHISSRHIFGIGTMDPLSIASGIAGLITLSTPVLAAGYNYVRIVTDAPEDLRSLVRETGSLNALLSELMAHSLVEEIDHQAKIEISTQQQTLQECEDIVHGIESLVRACKDGHDSQTKHAVNTVFWPLRQKEITRLRNRLMRLFTILSASISIENSMVLQNLKHEQRRGSFIMRGLEKNSRDLQEQKMLDWLSPLDSTAKHLSTSQLRHPDTYK</sequence>
<evidence type="ECO:0000259" key="1">
    <source>
        <dbReference type="Pfam" id="PF17111"/>
    </source>
</evidence>
<comment type="caution">
    <text evidence="2">The sequence shown here is derived from an EMBL/GenBank/DDBJ whole genome shotgun (WGS) entry which is preliminary data.</text>
</comment>
<dbReference type="Proteomes" id="UP000701801">
    <property type="component" value="Unassembled WGS sequence"/>
</dbReference>
<evidence type="ECO:0000313" key="2">
    <source>
        <dbReference type="EMBL" id="CAG8980766.1"/>
    </source>
</evidence>
<dbReference type="InterPro" id="IPR031348">
    <property type="entry name" value="PigL_N"/>
</dbReference>
<dbReference type="AlphaFoldDB" id="A0A9N9M0F7"/>
<dbReference type="Pfam" id="PF17111">
    <property type="entry name" value="PigL_N"/>
    <property type="match status" value="1"/>
</dbReference>
<accession>A0A9N9M0F7</accession>
<name>A0A9N9M0F7_9HELO</name>
<protein>
    <recommendedName>
        <fullName evidence="1">Azaphilone pigments biosynthesis cluster protein L N-terminal domain-containing protein</fullName>
    </recommendedName>
</protein>
<evidence type="ECO:0000313" key="3">
    <source>
        <dbReference type="Proteomes" id="UP000701801"/>
    </source>
</evidence>
<proteinExistence type="predicted"/>
<dbReference type="OrthoDB" id="195446at2759"/>
<reference evidence="2" key="1">
    <citation type="submission" date="2021-07" db="EMBL/GenBank/DDBJ databases">
        <authorList>
            <person name="Durling M."/>
        </authorList>
    </citation>
    <scope>NUCLEOTIDE SEQUENCE</scope>
</reference>
<gene>
    <name evidence="2" type="ORF">HYALB_00011344</name>
</gene>
<organism evidence="2 3">
    <name type="scientific">Hymenoscyphus albidus</name>
    <dbReference type="NCBI Taxonomy" id="595503"/>
    <lineage>
        <taxon>Eukaryota</taxon>
        <taxon>Fungi</taxon>
        <taxon>Dikarya</taxon>
        <taxon>Ascomycota</taxon>
        <taxon>Pezizomycotina</taxon>
        <taxon>Leotiomycetes</taxon>
        <taxon>Helotiales</taxon>
        <taxon>Helotiaceae</taxon>
        <taxon>Hymenoscyphus</taxon>
    </lineage>
</organism>